<keyword evidence="12" id="KW-1185">Reference proteome</keyword>
<dbReference type="PROSITE" id="PS51468">
    <property type="entry name" value="VIT"/>
    <property type="match status" value="1"/>
</dbReference>
<keyword evidence="5 9" id="KW-0732">Signal</keyword>
<dbReference type="KEGG" id="char:105900110"/>
<dbReference type="PANTHER" id="PTHR10338:SF155">
    <property type="entry name" value="INTER-ALPHA-TRYPSIN INHIBITOR HEAVY CHAIN H6"/>
    <property type="match status" value="1"/>
</dbReference>
<dbReference type="PANTHER" id="PTHR10338">
    <property type="entry name" value="INTER-ALPHA-TRYPSIN INHIBITOR HEAVY CHAIN FAMILY MEMBER"/>
    <property type="match status" value="1"/>
</dbReference>
<reference evidence="13" key="1">
    <citation type="submission" date="2025-08" db="UniProtKB">
        <authorList>
            <consortium name="RefSeq"/>
        </authorList>
    </citation>
    <scope>IDENTIFICATION</scope>
</reference>
<keyword evidence="3" id="KW-0964">Secreted</keyword>
<protein>
    <submittedName>
        <fullName evidence="13">Inter-alpha-trypsin inhibitor heavy chain H6 isoform X1</fullName>
    </submittedName>
</protein>
<keyword evidence="6" id="KW-0722">Serine protease inhibitor</keyword>
<dbReference type="CTD" id="347365"/>
<dbReference type="GO" id="GO:0004867">
    <property type="term" value="F:serine-type endopeptidase inhibitor activity"/>
    <property type="evidence" value="ECO:0007669"/>
    <property type="project" value="UniProtKB-KW"/>
</dbReference>
<name>A0A6P3VW53_CLUHA</name>
<evidence type="ECO:0000256" key="9">
    <source>
        <dbReference type="SAM" id="SignalP"/>
    </source>
</evidence>
<dbReference type="SMART" id="SM00609">
    <property type="entry name" value="VIT"/>
    <property type="match status" value="1"/>
</dbReference>
<dbReference type="Pfam" id="PF08487">
    <property type="entry name" value="VIT"/>
    <property type="match status" value="1"/>
</dbReference>
<evidence type="ECO:0000256" key="6">
    <source>
        <dbReference type="ARBA" id="ARBA00022900"/>
    </source>
</evidence>
<organism evidence="12 13">
    <name type="scientific">Clupea harengus</name>
    <name type="common">Atlantic herring</name>
    <dbReference type="NCBI Taxonomy" id="7950"/>
    <lineage>
        <taxon>Eukaryota</taxon>
        <taxon>Metazoa</taxon>
        <taxon>Chordata</taxon>
        <taxon>Craniata</taxon>
        <taxon>Vertebrata</taxon>
        <taxon>Euteleostomi</taxon>
        <taxon>Actinopterygii</taxon>
        <taxon>Neopterygii</taxon>
        <taxon>Teleostei</taxon>
        <taxon>Clupei</taxon>
        <taxon>Clupeiformes</taxon>
        <taxon>Clupeoidei</taxon>
        <taxon>Clupeidae</taxon>
        <taxon>Clupea</taxon>
    </lineage>
</organism>
<dbReference type="Pfam" id="PF06668">
    <property type="entry name" value="ITI_HC_C"/>
    <property type="match status" value="1"/>
</dbReference>
<dbReference type="InterPro" id="IPR010600">
    <property type="entry name" value="ITI_HC_C"/>
</dbReference>
<dbReference type="RefSeq" id="XP_012682817.2">
    <property type="nucleotide sequence ID" value="XM_012827363.3"/>
</dbReference>
<evidence type="ECO:0000259" key="10">
    <source>
        <dbReference type="PROSITE" id="PS50234"/>
    </source>
</evidence>
<dbReference type="GO" id="GO:0005576">
    <property type="term" value="C:extracellular region"/>
    <property type="evidence" value="ECO:0007669"/>
    <property type="project" value="UniProtKB-SubCell"/>
</dbReference>
<evidence type="ECO:0000256" key="5">
    <source>
        <dbReference type="ARBA" id="ARBA00022729"/>
    </source>
</evidence>
<gene>
    <name evidence="13" type="primary">itih6</name>
</gene>
<dbReference type="InterPro" id="IPR013694">
    <property type="entry name" value="VIT"/>
</dbReference>
<feature type="chain" id="PRO_5028334593" evidence="9">
    <location>
        <begin position="25"/>
        <end position="909"/>
    </location>
</feature>
<dbReference type="Gene3D" id="3.40.50.410">
    <property type="entry name" value="von Willebrand factor, type A domain"/>
    <property type="match status" value="1"/>
</dbReference>
<comment type="subcellular location">
    <subcellularLocation>
        <location evidence="1">Secreted</location>
    </subcellularLocation>
</comment>
<evidence type="ECO:0000256" key="3">
    <source>
        <dbReference type="ARBA" id="ARBA00022525"/>
    </source>
</evidence>
<dbReference type="InterPro" id="IPR002035">
    <property type="entry name" value="VWF_A"/>
</dbReference>
<feature type="domain" description="VWFA" evidence="10">
    <location>
        <begin position="288"/>
        <end position="469"/>
    </location>
</feature>
<feature type="compositionally biased region" description="Basic and acidic residues" evidence="8">
    <location>
        <begin position="612"/>
        <end position="625"/>
    </location>
</feature>
<dbReference type="GO" id="GO:0030212">
    <property type="term" value="P:hyaluronan metabolic process"/>
    <property type="evidence" value="ECO:0007669"/>
    <property type="project" value="InterPro"/>
</dbReference>
<feature type="signal peptide" evidence="9">
    <location>
        <begin position="1"/>
        <end position="24"/>
    </location>
</feature>
<accession>A0A6P3VW53</accession>
<comment type="similarity">
    <text evidence="2">Belongs to the ITIH family.</text>
</comment>
<evidence type="ECO:0000256" key="7">
    <source>
        <dbReference type="ARBA" id="ARBA00023180"/>
    </source>
</evidence>
<keyword evidence="7" id="KW-0325">Glycoprotein</keyword>
<evidence type="ECO:0000256" key="2">
    <source>
        <dbReference type="ARBA" id="ARBA00010158"/>
    </source>
</evidence>
<feature type="domain" description="VIT" evidence="11">
    <location>
        <begin position="25"/>
        <end position="154"/>
    </location>
</feature>
<proteinExistence type="inferred from homology"/>
<dbReference type="GeneID" id="105900110"/>
<evidence type="ECO:0000313" key="12">
    <source>
        <dbReference type="Proteomes" id="UP000515152"/>
    </source>
</evidence>
<keyword evidence="4" id="KW-0646">Protease inhibitor</keyword>
<dbReference type="SUPFAM" id="SSF53300">
    <property type="entry name" value="vWA-like"/>
    <property type="match status" value="1"/>
</dbReference>
<dbReference type="AlphaFoldDB" id="A0A6P3VW53"/>
<evidence type="ECO:0000256" key="4">
    <source>
        <dbReference type="ARBA" id="ARBA00022690"/>
    </source>
</evidence>
<dbReference type="Proteomes" id="UP000515152">
    <property type="component" value="Chromosome 4"/>
</dbReference>
<dbReference type="InterPro" id="IPR050934">
    <property type="entry name" value="ITIH"/>
</dbReference>
<evidence type="ECO:0000256" key="1">
    <source>
        <dbReference type="ARBA" id="ARBA00004613"/>
    </source>
</evidence>
<dbReference type="SMART" id="SM00327">
    <property type="entry name" value="VWA"/>
    <property type="match status" value="1"/>
</dbReference>
<dbReference type="InterPro" id="IPR036465">
    <property type="entry name" value="vWFA_dom_sf"/>
</dbReference>
<evidence type="ECO:0000256" key="8">
    <source>
        <dbReference type="SAM" id="MobiDB-lite"/>
    </source>
</evidence>
<dbReference type="PROSITE" id="PS50234">
    <property type="entry name" value="VWFA"/>
    <property type="match status" value="1"/>
</dbReference>
<dbReference type="Pfam" id="PF00092">
    <property type="entry name" value="VWA"/>
    <property type="match status" value="1"/>
</dbReference>
<dbReference type="OrthoDB" id="299997at2759"/>
<evidence type="ECO:0000313" key="13">
    <source>
        <dbReference type="RefSeq" id="XP_012682817.2"/>
    </source>
</evidence>
<evidence type="ECO:0000259" key="11">
    <source>
        <dbReference type="PROSITE" id="PS51468"/>
    </source>
</evidence>
<sequence>MGLVWEVAVTSLCVLLACVHLVELRAGATRDVRSTQPQLEVTDFHVKSTVVSRYARTTVISTVFNRLPQATDATFEVDLPSTAFISNFTITSGGKEYVSQVKQKQAAKQIYDEAKKKGKTAGLVESRKEVPGKFSIDVSVAPGERLSFKLSFEQLLVRRLGRYELALGLRPTQPVPNLTVEVSITERTGISFVRVLPLRTGQHLSNTLGAETGSPSSTLVEQWSQQRAQVLYSPTLEQQTSSSPKGLDADFVIEYDVILTDLIGDVQVYDGYFVHYFAPRELPVVPKEVIFVIDVSGSMAGGKLEQTKEAMDAILGDLRSHDHFNIITFSSSVHPWKHNATVPATADNIRQARAFAKKIQVRGSTDINAALVKAGTLLRNSSSQWGVRGVPMVIFLTDGAANHGVTHRETMRGNVREALGSAALFGLAFGRDADYDLLRQLSLENRGVARRVYSDSKANLQLKGFYDEVANPLLSDVQLSYSDDQAFDVTRSLFPNYFQGSELVVAGRVHPGARDLGVTLNAFDTKKHLTVENNIPLSGESSPDQEEISGFVRRLWAYFTIKELLLTAENASDPSTRALLEQNATRLSLKYNFVTPVTSLVVVKPDLEEVPTEEKPSPDPTDKKAKNIPQRGHSRKAFASSADGDPHFQVHLPKLEKNLCFTIDGHASDVLRLLEDAENGITVDGRLMWAPPEVGHEDQERTYFDQIVVSRGGPEAVVVTLTLDSVNISQPGRPDRTLLTGAVGSVRGPDLQVSIDEQFRCWVELGQGVSFLVLFHHYQHPDYMQLDHLGFYIAKGDGLSVGTQGLLGQFQHADIKITEETGGLGTGLRHRGHRRDSATDASTLTFGMLQRGTAQVPVTLRRKMMKDTVRKRHTGLCWEVGKDDVEKILAKPYRAYIRDTDVLSHHSTN</sequence>
<feature type="region of interest" description="Disordered" evidence="8">
    <location>
        <begin position="608"/>
        <end position="644"/>
    </location>
</feature>